<evidence type="ECO:0000313" key="3">
    <source>
        <dbReference type="Proteomes" id="UP001321453"/>
    </source>
</evidence>
<evidence type="ECO:0000313" key="2">
    <source>
        <dbReference type="EMBL" id="MDM7830039.1"/>
    </source>
</evidence>
<feature type="domain" description="NAD-dependent epimerase/dehydratase" evidence="1">
    <location>
        <begin position="4"/>
        <end position="178"/>
    </location>
</feature>
<evidence type="ECO:0000259" key="1">
    <source>
        <dbReference type="Pfam" id="PF01370"/>
    </source>
</evidence>
<accession>A0ABT7S337</accession>
<gene>
    <name evidence="2" type="ORF">QRT05_01720</name>
</gene>
<dbReference type="PANTHER" id="PTHR43245">
    <property type="entry name" value="BIFUNCTIONAL POLYMYXIN RESISTANCE PROTEIN ARNA"/>
    <property type="match status" value="1"/>
</dbReference>
<dbReference type="InterPro" id="IPR036291">
    <property type="entry name" value="NAD(P)-bd_dom_sf"/>
</dbReference>
<sequence length="282" mass="30929">MGRVVVTGGSGKLGRAVVTELAEHGYDVVNADLAPPPPGQPAAFTRVDLTDLGQVVETLHGIDDRYRGVDAVVHLAAVPAPGLRPSGATFANNVLSTHHVFLAARQAGIRNVVWASSETVLGLPFDVPPPYLPVDEEYTVRPESTYSLGKAVEEEMARHFARWDPEAKYIGLRFSNVMEVEDYAQFPAFAADPRSRIWNLWGYIDARDGALATRLALESDLTGFEAFVIASPDTVLERPTAELVAEYLPDVPVRRPLVGNETLLGIEKARRLLGWEPQHTWR</sequence>
<dbReference type="Pfam" id="PF01370">
    <property type="entry name" value="Epimerase"/>
    <property type="match status" value="1"/>
</dbReference>
<dbReference type="Gene3D" id="3.40.50.720">
    <property type="entry name" value="NAD(P)-binding Rossmann-like Domain"/>
    <property type="match status" value="1"/>
</dbReference>
<reference evidence="2 3" key="1">
    <citation type="submission" date="2023-06" db="EMBL/GenBank/DDBJ databases">
        <title>Cellulomonas sp. MW9 Whole genome sequence.</title>
        <authorList>
            <person name="Park S."/>
        </authorList>
    </citation>
    <scope>NUCLEOTIDE SEQUENCE [LARGE SCALE GENOMIC DNA]</scope>
    <source>
        <strain evidence="2 3">MW9</strain>
    </source>
</reference>
<dbReference type="InterPro" id="IPR001509">
    <property type="entry name" value="Epimerase_deHydtase"/>
</dbReference>
<dbReference type="RefSeq" id="WP_289444643.1">
    <property type="nucleotide sequence ID" value="NZ_JAUCGR010000001.1"/>
</dbReference>
<keyword evidence="3" id="KW-1185">Reference proteome</keyword>
<comment type="caution">
    <text evidence="2">The sequence shown here is derived from an EMBL/GenBank/DDBJ whole genome shotgun (WGS) entry which is preliminary data.</text>
</comment>
<organism evidence="2 3">
    <name type="scientific">Cellulomonas edaphi</name>
    <dbReference type="NCBI Taxonomy" id="3053468"/>
    <lineage>
        <taxon>Bacteria</taxon>
        <taxon>Bacillati</taxon>
        <taxon>Actinomycetota</taxon>
        <taxon>Actinomycetes</taxon>
        <taxon>Micrococcales</taxon>
        <taxon>Cellulomonadaceae</taxon>
        <taxon>Cellulomonas</taxon>
    </lineage>
</organism>
<protein>
    <submittedName>
        <fullName evidence="2">NAD(P)-dependent oxidoreductase</fullName>
    </submittedName>
</protein>
<dbReference type="InterPro" id="IPR050177">
    <property type="entry name" value="Lipid_A_modif_metabolic_enz"/>
</dbReference>
<dbReference type="EMBL" id="JAUCGR010000001">
    <property type="protein sequence ID" value="MDM7830039.1"/>
    <property type="molecule type" value="Genomic_DNA"/>
</dbReference>
<dbReference type="PANTHER" id="PTHR43245:SF55">
    <property type="entry name" value="NAD(P)-BINDING DOMAIN-CONTAINING PROTEIN"/>
    <property type="match status" value="1"/>
</dbReference>
<name>A0ABT7S337_9CELL</name>
<dbReference type="SUPFAM" id="SSF51735">
    <property type="entry name" value="NAD(P)-binding Rossmann-fold domains"/>
    <property type="match status" value="1"/>
</dbReference>
<dbReference type="Proteomes" id="UP001321453">
    <property type="component" value="Unassembled WGS sequence"/>
</dbReference>
<proteinExistence type="predicted"/>